<dbReference type="FunFam" id="3.30.830.10:FF:000034">
    <property type="entry name" value="presequence protease 1, chloroplastic/mitochondrial"/>
    <property type="match status" value="1"/>
</dbReference>
<feature type="domain" description="Peptidase M16C associated" evidence="1">
    <location>
        <begin position="455"/>
        <end position="705"/>
    </location>
</feature>
<organism evidence="2 3">
    <name type="scientific">Fundicoccus ignavus</name>
    <dbReference type="NCBI Taxonomy" id="2664442"/>
    <lineage>
        <taxon>Bacteria</taxon>
        <taxon>Bacillati</taxon>
        <taxon>Bacillota</taxon>
        <taxon>Bacilli</taxon>
        <taxon>Lactobacillales</taxon>
        <taxon>Aerococcaceae</taxon>
        <taxon>Fundicoccus</taxon>
    </lineage>
</organism>
<dbReference type="GO" id="GO:0046872">
    <property type="term" value="F:metal ion binding"/>
    <property type="evidence" value="ECO:0007669"/>
    <property type="project" value="InterPro"/>
</dbReference>
<dbReference type="PANTHER" id="PTHR43016:SF13">
    <property type="entry name" value="PRESEQUENCE PROTEASE, MITOCHONDRIAL"/>
    <property type="match status" value="1"/>
</dbReference>
<protein>
    <submittedName>
        <fullName evidence="2">Peptidase M16</fullName>
    </submittedName>
</protein>
<dbReference type="InterPro" id="IPR007863">
    <property type="entry name" value="Peptidase_M16_C"/>
</dbReference>
<dbReference type="InterPro" id="IPR013578">
    <property type="entry name" value="Peptidase_M16C_assoc"/>
</dbReference>
<dbReference type="AlphaFoldDB" id="A0A6I2GBY1"/>
<evidence type="ECO:0000313" key="3">
    <source>
        <dbReference type="Proteomes" id="UP000430975"/>
    </source>
</evidence>
<dbReference type="Pfam" id="PF22516">
    <property type="entry name" value="PreP_C"/>
    <property type="match status" value="1"/>
</dbReference>
<dbReference type="InterPro" id="IPR011249">
    <property type="entry name" value="Metalloenz_LuxS/M16"/>
</dbReference>
<gene>
    <name evidence="2" type="ORF">GIY09_02335</name>
</gene>
<dbReference type="RefSeq" id="WP_153863122.1">
    <property type="nucleotide sequence ID" value="NZ_WJQS01000002.1"/>
</dbReference>
<dbReference type="EMBL" id="WJQS01000002">
    <property type="protein sequence ID" value="MRI84736.1"/>
    <property type="molecule type" value="Genomic_DNA"/>
</dbReference>
<name>A0A6I2GBY1_9LACT</name>
<dbReference type="GO" id="GO:0004222">
    <property type="term" value="F:metalloendopeptidase activity"/>
    <property type="evidence" value="ECO:0007669"/>
    <property type="project" value="TreeGrafter"/>
</dbReference>
<dbReference type="PANTHER" id="PTHR43016">
    <property type="entry name" value="PRESEQUENCE PROTEASE"/>
    <property type="match status" value="1"/>
</dbReference>
<dbReference type="SMART" id="SM01264">
    <property type="entry name" value="M16C_associated"/>
    <property type="match status" value="1"/>
</dbReference>
<dbReference type="Pfam" id="PF00675">
    <property type="entry name" value="Peptidase_M16"/>
    <property type="match status" value="1"/>
</dbReference>
<dbReference type="Proteomes" id="UP000430975">
    <property type="component" value="Unassembled WGS sequence"/>
</dbReference>
<reference evidence="2 3" key="1">
    <citation type="submission" date="2019-11" db="EMBL/GenBank/DDBJ databases">
        <title>Characterisation of Fundicoccus ignavus gen. nov. sp. nov., a novel genus of the family Aerococcaceae isolated from bulk tank milk.</title>
        <authorList>
            <person name="Siebert A."/>
            <person name="Huptas C."/>
            <person name="Wenning M."/>
            <person name="Scherer S."/>
            <person name="Doll E.V."/>
        </authorList>
    </citation>
    <scope>NUCLEOTIDE SEQUENCE [LARGE SCALE GENOMIC DNA]</scope>
    <source>
        <strain evidence="2 3">WS4759</strain>
    </source>
</reference>
<proteinExistence type="predicted"/>
<dbReference type="InterPro" id="IPR011765">
    <property type="entry name" value="Pept_M16_N"/>
</dbReference>
<dbReference type="Pfam" id="PF05193">
    <property type="entry name" value="Peptidase_M16_C"/>
    <property type="match status" value="1"/>
</dbReference>
<evidence type="ECO:0000313" key="2">
    <source>
        <dbReference type="EMBL" id="MRI84736.1"/>
    </source>
</evidence>
<comment type="caution">
    <text evidence="2">The sequence shown here is derived from an EMBL/GenBank/DDBJ whole genome shotgun (WGS) entry which is preliminary data.</text>
</comment>
<accession>A0A6I2GBY1</accession>
<dbReference type="Gene3D" id="3.30.830.10">
    <property type="entry name" value="Metalloenzyme, LuxS/M16 peptidase-like"/>
    <property type="match status" value="4"/>
</dbReference>
<dbReference type="Pfam" id="PF08367">
    <property type="entry name" value="M16C_assoc"/>
    <property type="match status" value="1"/>
</dbReference>
<evidence type="ECO:0000259" key="1">
    <source>
        <dbReference type="SMART" id="SM01264"/>
    </source>
</evidence>
<sequence>MTFKLLETQQLQDIQSEARLYEHQETGAKVLRLANDDSNKSFTIAFRTPPYSDNGIAHILEHSVLNGSKKYPSKEPFVELIKGSLNTFVNAMTFSDKTIYPVASTNEQDFQNLMSVYLDAVFQPNFRENPQILAQEGWHYHLENGEDDLIYKGVVYNEMKGANASPDRQLANLIQASLYPNTTYAVDSGGDPAAITDLTQEEFIAFHDKYYHPSNSLTILYGNLDEEVAFKQLAEYFDGMQKQSELVDLAIETTEPGQTDVVTTYSLSAGDNPTDKDYLALNWHVNEVTNTLDYFGLSILLDILFANNESPLKKALLDAEIGGDISFDYNEVGYVEALSIIAKFSSADRMDDFKRVVKETLEQLVEEGIPADLIEASLNKHLFHLKEAAISESNPRGVIYAIEALSTWLYNYSPYERLAFSEPLAQLKVLATEGYFEQLIARKLLNNPKQVAITLKAEPGKNDRQEAETLAQLKAYQNSLSEEAIQQLINETQALIVRQETPDSAENLAKIPRLTRDDLTTETSIKEIIPSDLFERTTFNHADEFTSGIDYLNLYLDLSDFAQEDFQALGLLTKLMGKMPTKNYSIAELQTQIDLNTGGINASVSVYENIHTGQITPYLVISGKALESSLDDLIRLMKEVLCHTDWHAERDIYQLLQSFISSFDRQIDFSSHSLAATRALSQVKISSRLSEQLSGLAQYRYLLDTRQQFNDHNEKALSDQLVALINKIINRQRIHALYVGDSQRVDVVKNKLHAAFNELPTSELANKTIFETGTLQKEAFITAQDVNYVAQAVDADGIVPYSGSANVLATLLRYDYLWNNIRVKGGAYGAMFQHNRSGSLALVSYRDPNITKTLEAYQEIPAYIRNLVTDEEELFKTIIGTLSNLDQPLSAYHRGIRSFNMKQNSVTEADIVQLKEEILATKTTDLTQLSDSFTKALANPATAIIGNKAQIEAIKDRFDTITELY</sequence>
<keyword evidence="3" id="KW-1185">Reference proteome</keyword>
<dbReference type="InterPro" id="IPR055130">
    <property type="entry name" value="PreP_C"/>
</dbReference>
<dbReference type="GO" id="GO:0016485">
    <property type="term" value="P:protein processing"/>
    <property type="evidence" value="ECO:0007669"/>
    <property type="project" value="TreeGrafter"/>
</dbReference>
<dbReference type="SUPFAM" id="SSF63411">
    <property type="entry name" value="LuxS/MPP-like metallohydrolase"/>
    <property type="match status" value="4"/>
</dbReference>